<evidence type="ECO:0000313" key="3">
    <source>
        <dbReference type="Proteomes" id="UP000248340"/>
    </source>
</evidence>
<organism evidence="2 3">
    <name type="scientific">Aspergillus uvarum CBS 121591</name>
    <dbReference type="NCBI Taxonomy" id="1448315"/>
    <lineage>
        <taxon>Eukaryota</taxon>
        <taxon>Fungi</taxon>
        <taxon>Dikarya</taxon>
        <taxon>Ascomycota</taxon>
        <taxon>Pezizomycotina</taxon>
        <taxon>Eurotiomycetes</taxon>
        <taxon>Eurotiomycetidae</taxon>
        <taxon>Eurotiales</taxon>
        <taxon>Aspergillaceae</taxon>
        <taxon>Aspergillus</taxon>
        <taxon>Aspergillus subgen. Circumdati</taxon>
    </lineage>
</organism>
<feature type="signal peptide" evidence="1">
    <location>
        <begin position="1"/>
        <end position="15"/>
    </location>
</feature>
<gene>
    <name evidence="2" type="ORF">BO82DRAFT_283293</name>
</gene>
<dbReference type="Gene3D" id="2.120.10.30">
    <property type="entry name" value="TolB, C-terminal domain"/>
    <property type="match status" value="1"/>
</dbReference>
<dbReference type="OrthoDB" id="10265322at2759"/>
<dbReference type="Proteomes" id="UP000248340">
    <property type="component" value="Unassembled WGS sequence"/>
</dbReference>
<dbReference type="InterPro" id="IPR011042">
    <property type="entry name" value="6-blade_b-propeller_TolB-like"/>
</dbReference>
<reference evidence="2 3" key="1">
    <citation type="submission" date="2016-12" db="EMBL/GenBank/DDBJ databases">
        <title>The genomes of Aspergillus section Nigri reveals drivers in fungal speciation.</title>
        <authorList>
            <consortium name="DOE Joint Genome Institute"/>
            <person name="Vesth T.C."/>
            <person name="Nybo J."/>
            <person name="Theobald S."/>
            <person name="Brandl J."/>
            <person name="Frisvad J.C."/>
            <person name="Nielsen K.F."/>
            <person name="Lyhne E.K."/>
            <person name="Kogle M.E."/>
            <person name="Kuo A."/>
            <person name="Riley R."/>
            <person name="Clum A."/>
            <person name="Nolan M."/>
            <person name="Lipzen A."/>
            <person name="Salamov A."/>
            <person name="Henrissat B."/>
            <person name="Wiebenga A."/>
            <person name="De Vries R.P."/>
            <person name="Grigoriev I.V."/>
            <person name="Mortensen U.H."/>
            <person name="Andersen M.R."/>
            <person name="Baker S.E."/>
        </authorList>
    </citation>
    <scope>NUCLEOTIDE SEQUENCE [LARGE SCALE GENOMIC DNA]</scope>
    <source>
        <strain evidence="2 3">CBS 121591</strain>
    </source>
</reference>
<dbReference type="VEuPathDB" id="FungiDB:BO82DRAFT_283293"/>
<feature type="chain" id="PRO_5016445687" description="Saponin hydrolase" evidence="1">
    <location>
        <begin position="16"/>
        <end position="597"/>
    </location>
</feature>
<dbReference type="GeneID" id="37134146"/>
<dbReference type="EMBL" id="KZ821699">
    <property type="protein sequence ID" value="PYH81808.1"/>
    <property type="molecule type" value="Genomic_DNA"/>
</dbReference>
<dbReference type="STRING" id="1448315.A0A319D1J5"/>
<protein>
    <recommendedName>
        <fullName evidence="4">Saponin hydrolase</fullName>
    </recommendedName>
</protein>
<sequence>MRLMVVGGFIPISLGLISSGVASGASVASIITQADTCFEPPPPEPIEVIQLPLPPVAPTDEIGACTQHLNPHGTGCMGKSSLMNGGDFSPDGNHVLVSLNFTGAPSAPDPASIYTGVQLILVRTNGTNFSTGSPWKCLTCGVPESHRGGSSSLADYPQAFADGQRALAGNNIVECRAGLLASAACTLDQIHIYPIRLSNTADDSGSGAIIRELRLHPDNVHLGFNSFSVTASGQLSQHTYFGRLQFNDSPATGCPRTARYDLVNVTVLVAPDGPRPYTVTGDQMQINRQALVVGEFRGFASRGQEVLYIGVPWESCNIDLFAADLTTGEVRRVTTHPGYVDPVGVSPDGRWQVILDTRGTDRMEFLSAMRGVPPVVDLLTVTTVASVRNNGDRRFFQPWLLDAHGDRDGPDYNYYGQQINADGDGQPGSINDPNWNAGADPRCRQTYHLGLVAPVSDRIPWGVPYIPEESVPEVFNLPPGNYTLHGQVSGSADVVLRNTKTASALDFVAVRYHNYSDDGVHYIQGHESVASTPLSVTSARLDWYSNLTATGASYSTKVTGPGGFHVVDDAMLNVFVANGTLVTTVDGVVYKQPLTGT</sequence>
<evidence type="ECO:0000313" key="2">
    <source>
        <dbReference type="EMBL" id="PYH81808.1"/>
    </source>
</evidence>
<keyword evidence="3" id="KW-1185">Reference proteome</keyword>
<accession>A0A319D1J5</accession>
<dbReference type="SUPFAM" id="SSF82171">
    <property type="entry name" value="DPP6 N-terminal domain-like"/>
    <property type="match status" value="1"/>
</dbReference>
<proteinExistence type="predicted"/>
<dbReference type="AlphaFoldDB" id="A0A319D1J5"/>
<evidence type="ECO:0000256" key="1">
    <source>
        <dbReference type="SAM" id="SignalP"/>
    </source>
</evidence>
<evidence type="ECO:0008006" key="4">
    <source>
        <dbReference type="Google" id="ProtNLM"/>
    </source>
</evidence>
<keyword evidence="1" id="KW-0732">Signal</keyword>
<dbReference type="RefSeq" id="XP_025492008.1">
    <property type="nucleotide sequence ID" value="XM_025631405.1"/>
</dbReference>
<name>A0A319D1J5_9EURO</name>